<accession>A0A0A7XM09</accession>
<dbReference type="EMBL" id="JMUI01000001">
    <property type="protein sequence ID" value="KDM58597.1"/>
    <property type="molecule type" value="Genomic_DNA"/>
</dbReference>
<evidence type="ECO:0000313" key="3">
    <source>
        <dbReference type="EMBL" id="OTL96134.1"/>
    </source>
</evidence>
<name>A0A0A7XM09_ACINO</name>
<dbReference type="EMBL" id="CP045560">
    <property type="protein sequence ID" value="QGA42951.1"/>
    <property type="molecule type" value="Genomic_DNA"/>
</dbReference>
<reference evidence="7" key="3">
    <citation type="submission" date="2017-12" db="EMBL/GenBank/DDBJ databases">
        <title>FDA dAtabase for Regulatory Grade micrObial Sequences (FDA-ARGOS): Supporting development and validation of Infectious Disease Dx tests.</title>
        <authorList>
            <person name="Hoffmann M."/>
            <person name="Allard M."/>
            <person name="Evans P."/>
            <person name="Brown E."/>
            <person name="Tallon L."/>
            <person name="Sadzewicz L."/>
            <person name="Sengamalay N."/>
            <person name="Ott S."/>
            <person name="Godinez A."/>
            <person name="Nagaraj S."/>
            <person name="Vavikolanu K."/>
            <person name="Aluvathingal J."/>
            <person name="Nadendla S."/>
            <person name="Sichtig H."/>
        </authorList>
    </citation>
    <scope>NUCLEOTIDE SEQUENCE [LARGE SCALE GENOMIC DNA]</scope>
    <source>
        <strain evidence="7">FDAARGOS_129</strain>
    </source>
</reference>
<evidence type="ECO:0000313" key="1">
    <source>
        <dbReference type="EMBL" id="AVF45470.1"/>
    </source>
</evidence>
<reference evidence="2 5" key="1">
    <citation type="submission" date="2014-04" db="EMBL/GenBank/DDBJ databases">
        <title>The Genome Sequence of Acinetobacter baumanii BIDMC 57.</title>
        <authorList>
            <consortium name="The Broad Institute Genomics Platform"/>
            <consortium name="The Broad Institute Genome Sequencing Center for Infectious Disease"/>
            <person name="Murphy C."/>
            <person name="Cosimi L."/>
            <person name="Cerqueira G."/>
            <person name="Feldgarden M."/>
            <person name="Earl A."/>
            <person name="Spencer M.D."/>
            <person name="Fodor A."/>
            <person name="Sautter R.L."/>
            <person name="Hung D."/>
            <person name="Onderdonk A.B."/>
            <person name="Ernst C."/>
            <person name="Delaney M."/>
            <person name="DuBois A."/>
            <person name="Young S.K."/>
            <person name="Zeng Q."/>
            <person name="Gargeya S."/>
            <person name="Abouelleil A."/>
            <person name="Alvarado L."/>
            <person name="Chapman S.B."/>
            <person name="Gainer-Dewar J."/>
            <person name="Goldberg J."/>
            <person name="Griggs A."/>
            <person name="Gujja S."/>
            <person name="Hansen M."/>
            <person name="Howarth C."/>
            <person name="Imamovic A."/>
            <person name="Larimer J."/>
            <person name="Pearson M."/>
            <person name="Poon T.W."/>
            <person name="Priest M."/>
            <person name="Roberts A."/>
            <person name="Saif S."/>
            <person name="Shea T."/>
            <person name="Sykes S."/>
            <person name="Wortman J."/>
            <person name="Nusbaum C."/>
            <person name="Birren B."/>
        </authorList>
    </citation>
    <scope>NUCLEOTIDE SEQUENCE [LARGE SCALE GENOMIC DNA]</scope>
    <source>
        <strain evidence="2 5">BIDMC 57</strain>
    </source>
</reference>
<evidence type="ECO:0000313" key="6">
    <source>
        <dbReference type="Proteomes" id="UP000194767"/>
    </source>
</evidence>
<dbReference type="EMBL" id="CP014019">
    <property type="protein sequence ID" value="AVF45470.1"/>
    <property type="molecule type" value="Genomic_DNA"/>
</dbReference>
<dbReference type="GO" id="GO:0003723">
    <property type="term" value="F:RNA binding"/>
    <property type="evidence" value="ECO:0007669"/>
    <property type="project" value="InterPro"/>
</dbReference>
<gene>
    <name evidence="2" type="ORF">AE32_00601</name>
    <name evidence="1" type="ORF">AL533_14395</name>
    <name evidence="3" type="ORF">B9X58_13070</name>
    <name evidence="4" type="ORF">GD578_03130</name>
</gene>
<dbReference type="EMBL" id="NGDO01000055">
    <property type="protein sequence ID" value="OTL96134.1"/>
    <property type="molecule type" value="Genomic_DNA"/>
</dbReference>
<dbReference type="GO" id="GO:0110001">
    <property type="term" value="C:toxin-antitoxin complex"/>
    <property type="evidence" value="ECO:0007669"/>
    <property type="project" value="InterPro"/>
</dbReference>
<accession>A0A0N8YH64</accession>
<reference evidence="1" key="4">
    <citation type="submission" date="2017-12" db="EMBL/GenBank/DDBJ databases">
        <title>FDA dAtabase for Regulatory Grade micrObial Sequences (FDA-ARGOS): Supporting development and validation of Infectious Disease Dx tests.</title>
        <authorList>
            <person name="Campos J."/>
            <person name="Goldberg B."/>
            <person name="Tallon L."/>
            <person name="Sadzewicz L."/>
            <person name="Sengamalay N."/>
            <person name="Ott S."/>
            <person name="Godinez A."/>
            <person name="Nagaraj S."/>
            <person name="Vavikolanu K."/>
            <person name="Aluvathingal J."/>
            <person name="Nadendla S."/>
            <person name="Nandy P."/>
            <person name="Hobson J."/>
            <person name="Sichtig H."/>
        </authorList>
    </citation>
    <scope>NUCLEOTIDE SEQUENCE</scope>
    <source>
        <strain evidence="1">FDAARGOS_129</strain>
    </source>
</reference>
<evidence type="ECO:0000313" key="4">
    <source>
        <dbReference type="EMBL" id="QGA42951.1"/>
    </source>
</evidence>
<reference evidence="4 8" key="5">
    <citation type="journal article" date="2021" name="MSphere">
        <title>Complete Genome Sequencing of Acinetobacter baumannii AC1633 and Acinetobacter nosocomialis AC1530 Unveils a Large Multidrug-Resistant Plasmid Encoding the NDM-1 and OXA-58 Carbapenemases.</title>
        <authorList>
            <person name="Alattraqchi A.G."/>
            <person name="Mohd Rani F."/>
            <person name="A. Rahman N.I."/>
            <person name="Ismail S."/>
            <person name="Cleary D.W."/>
            <person name="Clarke S.C."/>
            <person name="Yeo C.C."/>
        </authorList>
    </citation>
    <scope>NUCLEOTIDE SEQUENCE [LARGE SCALE GENOMIC DNA]</scope>
    <source>
        <strain evidence="4 8">AC1530</strain>
    </source>
</reference>
<dbReference type="Pfam" id="PF09907">
    <property type="entry name" value="HigB_toxin"/>
    <property type="match status" value="1"/>
</dbReference>
<dbReference type="GO" id="GO:0004519">
    <property type="term" value="F:endonuclease activity"/>
    <property type="evidence" value="ECO:0007669"/>
    <property type="project" value="InterPro"/>
</dbReference>
<dbReference type="RefSeq" id="WP_000770669.1">
    <property type="nucleotide sequence ID" value="NZ_AMZR01000067.1"/>
</dbReference>
<proteinExistence type="predicted"/>
<sequence>MKLLGLEKITVIECEFAKKWLISWISEIRDAHWRGAEDILKQFPKVSILENQCFEFSIHNSKWVICLQIAFSQRIAIIKAVNIKGANNGI</sequence>
<evidence type="ECO:0000313" key="8">
    <source>
        <dbReference type="Proteomes" id="UP000325778"/>
    </source>
</evidence>
<dbReference type="InterPro" id="IPR018669">
    <property type="entry name" value="Toxin_HigB"/>
</dbReference>
<dbReference type="KEGG" id="ano:RR32_15255"/>
<dbReference type="SMR" id="A0A0A7XM09"/>
<protein>
    <recommendedName>
        <fullName evidence="9">Type II toxin-antitoxin system HigB family toxin</fullName>
    </recommendedName>
</protein>
<reference evidence="3 6" key="2">
    <citation type="submission" date="2017-05" db="EMBL/GenBank/DDBJ databases">
        <authorList>
            <person name="Kreiswirth B."/>
            <person name="Manca C."/>
            <person name="Chen L."/>
            <person name="Evans S."/>
            <person name="Fowler V."/>
            <person name="Patel R."/>
            <person name="Chambers H."/>
            <person name="Bonomo R."/>
            <person name="Paul V."/>
            <person name="Sankar J."/>
            <person name="Gaind R."/>
            <person name="Ray P."/>
            <person name="Gautam V."/>
            <person name="Biswal M."/>
            <person name="Datta S."/>
            <person name="Walia K."/>
            <person name="Adams M."/>
            <person name="Nelson K."/>
            <person name="Sutton G."/>
            <person name="Fouts D."/>
            <person name="Hujer K."/>
            <person name="Hujer A."/>
        </authorList>
    </citation>
    <scope>NUCLEOTIDE SEQUENCE [LARGE SCALE GENOMIC DNA]</scope>
    <source>
        <strain evidence="3 6">PR324</strain>
    </source>
</reference>
<evidence type="ECO:0008006" key="9">
    <source>
        <dbReference type="Google" id="ProtNLM"/>
    </source>
</evidence>
<evidence type="ECO:0000313" key="5">
    <source>
        <dbReference type="Proteomes" id="UP000027208"/>
    </source>
</evidence>
<accession>K9BJA1</accession>
<dbReference type="Proteomes" id="UP000027208">
    <property type="component" value="Unassembled WGS sequence"/>
</dbReference>
<dbReference type="STRING" id="106654.B7L44_17535"/>
<dbReference type="Proteomes" id="UP000325778">
    <property type="component" value="Chromosome"/>
</dbReference>
<evidence type="ECO:0000313" key="7">
    <source>
        <dbReference type="Proteomes" id="UP000237921"/>
    </source>
</evidence>
<organism evidence="2 5">
    <name type="scientific">Acinetobacter nosocomialis</name>
    <dbReference type="NCBI Taxonomy" id="106654"/>
    <lineage>
        <taxon>Bacteria</taxon>
        <taxon>Pseudomonadati</taxon>
        <taxon>Pseudomonadota</taxon>
        <taxon>Gammaproteobacteria</taxon>
        <taxon>Moraxellales</taxon>
        <taxon>Moraxellaceae</taxon>
        <taxon>Acinetobacter</taxon>
        <taxon>Acinetobacter calcoaceticus/baumannii complex</taxon>
    </lineage>
</organism>
<evidence type="ECO:0000313" key="2">
    <source>
        <dbReference type="EMBL" id="KDM58597.1"/>
    </source>
</evidence>
<dbReference type="Proteomes" id="UP000237921">
    <property type="component" value="Chromosome"/>
</dbReference>
<dbReference type="Proteomes" id="UP000194767">
    <property type="component" value="Unassembled WGS sequence"/>
</dbReference>
<dbReference type="AlphaFoldDB" id="A0A0A7XM09"/>